<dbReference type="Pfam" id="PF08241">
    <property type="entry name" value="Methyltransf_11"/>
    <property type="match status" value="1"/>
</dbReference>
<reference evidence="3" key="1">
    <citation type="journal article" date="2019" name="Int. J. Syst. Evol. Microbiol.">
        <title>The Global Catalogue of Microorganisms (GCM) 10K type strain sequencing project: providing services to taxonomists for standard genome sequencing and annotation.</title>
        <authorList>
            <consortium name="The Broad Institute Genomics Platform"/>
            <consortium name="The Broad Institute Genome Sequencing Center for Infectious Disease"/>
            <person name="Wu L."/>
            <person name="Ma J."/>
        </authorList>
    </citation>
    <scope>NUCLEOTIDE SEQUENCE [LARGE SCALE GENOMIC DNA]</scope>
    <source>
        <strain evidence="3">JCM 18303</strain>
    </source>
</reference>
<evidence type="ECO:0000313" key="3">
    <source>
        <dbReference type="Proteomes" id="UP001428817"/>
    </source>
</evidence>
<evidence type="ECO:0000313" key="2">
    <source>
        <dbReference type="EMBL" id="GAA5148269.1"/>
    </source>
</evidence>
<evidence type="ECO:0000259" key="1">
    <source>
        <dbReference type="Pfam" id="PF08241"/>
    </source>
</evidence>
<dbReference type="PANTHER" id="PTHR42912">
    <property type="entry name" value="METHYLTRANSFERASE"/>
    <property type="match status" value="1"/>
</dbReference>
<feature type="domain" description="Methyltransferase type 11" evidence="1">
    <location>
        <begin position="38"/>
        <end position="130"/>
    </location>
</feature>
<dbReference type="InterPro" id="IPR029063">
    <property type="entry name" value="SAM-dependent_MTases_sf"/>
</dbReference>
<accession>A0ABP9PQT7</accession>
<comment type="caution">
    <text evidence="2">The sequence shown here is derived from an EMBL/GenBank/DDBJ whole genome shotgun (WGS) entry which is preliminary data.</text>
</comment>
<dbReference type="GO" id="GO:0032259">
    <property type="term" value="P:methylation"/>
    <property type="evidence" value="ECO:0007669"/>
    <property type="project" value="UniProtKB-KW"/>
</dbReference>
<keyword evidence="2" id="KW-0489">Methyltransferase</keyword>
<dbReference type="InterPro" id="IPR050508">
    <property type="entry name" value="Methyltransf_Superfamily"/>
</dbReference>
<organism evidence="2 3">
    <name type="scientific">Pseudonocardia eucalypti</name>
    <dbReference type="NCBI Taxonomy" id="648755"/>
    <lineage>
        <taxon>Bacteria</taxon>
        <taxon>Bacillati</taxon>
        <taxon>Actinomycetota</taxon>
        <taxon>Actinomycetes</taxon>
        <taxon>Pseudonocardiales</taxon>
        <taxon>Pseudonocardiaceae</taxon>
        <taxon>Pseudonocardia</taxon>
    </lineage>
</organism>
<dbReference type="CDD" id="cd02440">
    <property type="entry name" value="AdoMet_MTases"/>
    <property type="match status" value="1"/>
</dbReference>
<dbReference type="RefSeq" id="WP_185062617.1">
    <property type="nucleotide sequence ID" value="NZ_BAABJP010000004.1"/>
</dbReference>
<dbReference type="SUPFAM" id="SSF53335">
    <property type="entry name" value="S-adenosyl-L-methionine-dependent methyltransferases"/>
    <property type="match status" value="1"/>
</dbReference>
<dbReference type="InterPro" id="IPR013216">
    <property type="entry name" value="Methyltransf_11"/>
</dbReference>
<protein>
    <submittedName>
        <fullName evidence="2">Class I SAM-dependent methyltransferase</fullName>
    </submittedName>
</protein>
<keyword evidence="2" id="KW-0808">Transferase</keyword>
<gene>
    <name evidence="2" type="ORF">GCM10023321_10290</name>
</gene>
<dbReference type="GO" id="GO:0008168">
    <property type="term" value="F:methyltransferase activity"/>
    <property type="evidence" value="ECO:0007669"/>
    <property type="project" value="UniProtKB-KW"/>
</dbReference>
<dbReference type="EMBL" id="BAABJP010000004">
    <property type="protein sequence ID" value="GAA5148269.1"/>
    <property type="molecule type" value="Genomic_DNA"/>
</dbReference>
<name>A0ABP9PQT7_9PSEU</name>
<sequence length="252" mass="26671">MSFDVAADAYGRFMGRYSELLAAEFAELAGAQRGQRALDVGCGPGALTARLVDRLGAEAVTAIDPSESFVAATRARLPQVDVHSGAAERLPFPDGSFDLVLAQLVVHFMADPVAGLAEMARVARPAGLVAACVWDHAGGTGPLAIFWRAVRDLDPGARDESELAGAREGHLAELFTSAGLRDVETSLLTVRVGFTGFAEWWDPFLLGVGPAGSYVAGLDEGRREALRARCEQLLPPAPFEIHASAWCARGRA</sequence>
<dbReference type="PANTHER" id="PTHR42912:SF93">
    <property type="entry name" value="N6-ADENOSINE-METHYLTRANSFERASE TMT1A"/>
    <property type="match status" value="1"/>
</dbReference>
<dbReference type="Proteomes" id="UP001428817">
    <property type="component" value="Unassembled WGS sequence"/>
</dbReference>
<dbReference type="Gene3D" id="3.40.50.150">
    <property type="entry name" value="Vaccinia Virus protein VP39"/>
    <property type="match status" value="1"/>
</dbReference>
<proteinExistence type="predicted"/>
<keyword evidence="3" id="KW-1185">Reference proteome</keyword>